<protein>
    <submittedName>
        <fullName evidence="1">Uncharacterized protein</fullName>
    </submittedName>
</protein>
<accession>A0AAD4XA12</accession>
<dbReference type="AlphaFoldDB" id="A0AAD4XA12"/>
<evidence type="ECO:0000313" key="2">
    <source>
        <dbReference type="Proteomes" id="UP001202328"/>
    </source>
</evidence>
<gene>
    <name evidence="1" type="ORF">MKW98_007957</name>
</gene>
<organism evidence="1 2">
    <name type="scientific">Papaver atlanticum</name>
    <dbReference type="NCBI Taxonomy" id="357466"/>
    <lineage>
        <taxon>Eukaryota</taxon>
        <taxon>Viridiplantae</taxon>
        <taxon>Streptophyta</taxon>
        <taxon>Embryophyta</taxon>
        <taxon>Tracheophyta</taxon>
        <taxon>Spermatophyta</taxon>
        <taxon>Magnoliopsida</taxon>
        <taxon>Ranunculales</taxon>
        <taxon>Papaveraceae</taxon>
        <taxon>Papaveroideae</taxon>
        <taxon>Papaver</taxon>
    </lineage>
</organism>
<dbReference type="Proteomes" id="UP001202328">
    <property type="component" value="Unassembled WGS sequence"/>
</dbReference>
<name>A0AAD4XA12_9MAGN</name>
<reference evidence="1" key="1">
    <citation type="submission" date="2022-04" db="EMBL/GenBank/DDBJ databases">
        <title>A functionally conserved STORR gene fusion in Papaver species that diverged 16.8 million years ago.</title>
        <authorList>
            <person name="Catania T."/>
        </authorList>
    </citation>
    <scope>NUCLEOTIDE SEQUENCE</scope>
    <source>
        <strain evidence="1">S-188037</strain>
    </source>
</reference>
<dbReference type="EMBL" id="JAJJMB010013673">
    <property type="protein sequence ID" value="KAI3866302.1"/>
    <property type="molecule type" value="Genomic_DNA"/>
</dbReference>
<keyword evidence="2" id="KW-1185">Reference proteome</keyword>
<evidence type="ECO:0000313" key="1">
    <source>
        <dbReference type="EMBL" id="KAI3866302.1"/>
    </source>
</evidence>
<sequence length="100" mass="11664">MTPFLVGDGALYVLESCITGLCKFPSRSGKWWHKLLCENFQGIKVESFAEFSNISSRLRDWTYEPSPRFGESSRKSVKKWQMKKTTLYMIYAKKCFTFLA</sequence>
<proteinExistence type="predicted"/>
<comment type="caution">
    <text evidence="1">The sequence shown here is derived from an EMBL/GenBank/DDBJ whole genome shotgun (WGS) entry which is preliminary data.</text>
</comment>